<evidence type="ECO:0000259" key="28">
    <source>
        <dbReference type="PROSITE" id="PS50011"/>
    </source>
</evidence>
<dbReference type="FunFam" id="2.60.40.10:FF:000567">
    <property type="entry name" value="Uncharacterized protein, isoform G"/>
    <property type="match status" value="3"/>
</dbReference>
<dbReference type="InterPro" id="IPR011009">
    <property type="entry name" value="Kinase-like_dom_sf"/>
</dbReference>
<evidence type="ECO:0000256" key="23">
    <source>
        <dbReference type="ARBA" id="ARBA00038352"/>
    </source>
</evidence>
<dbReference type="FunFam" id="2.60.40.10:FF:000107">
    <property type="entry name" value="Myosin, light chain kinase a"/>
    <property type="match status" value="2"/>
</dbReference>
<feature type="domain" description="Fibronectin type-III" evidence="30">
    <location>
        <begin position="4416"/>
        <end position="4512"/>
    </location>
</feature>
<feature type="domain" description="Ig-like" evidence="29">
    <location>
        <begin position="3051"/>
        <end position="3140"/>
    </location>
</feature>
<dbReference type="InterPro" id="IPR003598">
    <property type="entry name" value="Ig_sub2"/>
</dbReference>
<evidence type="ECO:0000256" key="18">
    <source>
        <dbReference type="ARBA" id="ARBA00022860"/>
    </source>
</evidence>
<dbReference type="SUPFAM" id="SSF49265">
    <property type="entry name" value="Fibronectin type III"/>
    <property type="match status" value="17"/>
</dbReference>
<feature type="domain" description="Fibronectin type-III" evidence="30">
    <location>
        <begin position="3835"/>
        <end position="3928"/>
    </location>
</feature>
<proteinExistence type="inferred from homology"/>
<feature type="compositionally biased region" description="Basic and acidic residues" evidence="27">
    <location>
        <begin position="2050"/>
        <end position="2069"/>
    </location>
</feature>
<keyword evidence="15" id="KW-0106">Calcium</keyword>
<dbReference type="GO" id="GO:0031430">
    <property type="term" value="C:M band"/>
    <property type="evidence" value="ECO:0007669"/>
    <property type="project" value="TreeGrafter"/>
</dbReference>
<comment type="similarity">
    <text evidence="5">Belongs to the protein kinase superfamily. CAMK Ser/Thr protein kinase family.</text>
</comment>
<dbReference type="Gene3D" id="3.30.200.20">
    <property type="entry name" value="Phosphorylase Kinase, domain 1"/>
    <property type="match status" value="1"/>
</dbReference>
<evidence type="ECO:0000256" key="16">
    <source>
        <dbReference type="ARBA" id="ARBA00022840"/>
    </source>
</evidence>
<evidence type="ECO:0000256" key="7">
    <source>
        <dbReference type="ARBA" id="ARBA00022490"/>
    </source>
</evidence>
<comment type="catalytic activity">
    <reaction evidence="24">
        <text>L-threonyl-[protein] + ATP = O-phospho-L-threonyl-[protein] + ADP + H(+)</text>
        <dbReference type="Rhea" id="RHEA:46608"/>
        <dbReference type="Rhea" id="RHEA-COMP:11060"/>
        <dbReference type="Rhea" id="RHEA-COMP:11605"/>
        <dbReference type="ChEBI" id="CHEBI:15378"/>
        <dbReference type="ChEBI" id="CHEBI:30013"/>
        <dbReference type="ChEBI" id="CHEBI:30616"/>
        <dbReference type="ChEBI" id="CHEBI:61977"/>
        <dbReference type="ChEBI" id="CHEBI:456216"/>
        <dbReference type="EC" id="2.7.11.1"/>
    </reaction>
</comment>
<feature type="domain" description="Ig-like" evidence="29">
    <location>
        <begin position="1106"/>
        <end position="1192"/>
    </location>
</feature>
<dbReference type="GO" id="GO:0051239">
    <property type="term" value="P:regulation of multicellular organismal process"/>
    <property type="evidence" value="ECO:0007669"/>
    <property type="project" value="UniProtKB-ARBA"/>
</dbReference>
<feature type="domain" description="Fibronectin type-III" evidence="30">
    <location>
        <begin position="2556"/>
        <end position="2649"/>
    </location>
</feature>
<feature type="domain" description="Fibronectin type-III" evidence="30">
    <location>
        <begin position="4813"/>
        <end position="4907"/>
    </location>
</feature>
<feature type="region of interest" description="Disordered" evidence="27">
    <location>
        <begin position="2941"/>
        <end position="2961"/>
    </location>
</feature>
<dbReference type="FunFam" id="2.60.40.10:FF:000160">
    <property type="entry name" value="Titin a"/>
    <property type="match status" value="7"/>
</dbReference>
<feature type="compositionally biased region" description="Basic and acidic residues" evidence="27">
    <location>
        <begin position="1765"/>
        <end position="1776"/>
    </location>
</feature>
<protein>
    <recommendedName>
        <fullName evidence="6">non-specific serine/threonine protein kinase</fullName>
        <ecNumber evidence="6">2.7.11.1</ecNumber>
    </recommendedName>
</protein>
<evidence type="ECO:0000256" key="22">
    <source>
        <dbReference type="ARBA" id="ARBA00023319"/>
    </source>
</evidence>
<feature type="domain" description="Fibronectin type-III" evidence="30">
    <location>
        <begin position="2070"/>
        <end position="2164"/>
    </location>
</feature>
<evidence type="ECO:0000256" key="4">
    <source>
        <dbReference type="ARBA" id="ARBA00004355"/>
    </source>
</evidence>
<evidence type="ECO:0000256" key="5">
    <source>
        <dbReference type="ARBA" id="ARBA00006692"/>
    </source>
</evidence>
<evidence type="ECO:0000313" key="31">
    <source>
        <dbReference type="Proteomes" id="UP000887575"/>
    </source>
</evidence>
<evidence type="ECO:0000256" key="6">
    <source>
        <dbReference type="ARBA" id="ARBA00012513"/>
    </source>
</evidence>
<feature type="domain" description="Protein kinase" evidence="28">
    <location>
        <begin position="6039"/>
        <end position="6294"/>
    </location>
</feature>
<dbReference type="SMART" id="SM00220">
    <property type="entry name" value="S_TKc"/>
    <property type="match status" value="1"/>
</dbReference>
<dbReference type="InterPro" id="IPR036116">
    <property type="entry name" value="FN3_sf"/>
</dbReference>
<dbReference type="FunFam" id="3.30.200.20:FF:000249">
    <property type="entry name" value="twitchin isoform X2"/>
    <property type="match status" value="1"/>
</dbReference>
<feature type="domain" description="Ig-like" evidence="29">
    <location>
        <begin position="386"/>
        <end position="474"/>
    </location>
</feature>
<feature type="domain" description="Ig-like" evidence="29">
    <location>
        <begin position="3345"/>
        <end position="3435"/>
    </location>
</feature>
<evidence type="ECO:0000256" key="19">
    <source>
        <dbReference type="ARBA" id="ARBA00023054"/>
    </source>
</evidence>
<feature type="region of interest" description="Disordered" evidence="27">
    <location>
        <begin position="889"/>
        <end position="911"/>
    </location>
</feature>
<dbReference type="FunFam" id="2.60.40.10:FF:000147">
    <property type="entry name" value="Myosin light chain kinase"/>
    <property type="match status" value="1"/>
</dbReference>
<evidence type="ECO:0000256" key="20">
    <source>
        <dbReference type="ARBA" id="ARBA00023157"/>
    </source>
</evidence>
<feature type="domain" description="Fibronectin type-III" evidence="30">
    <location>
        <begin position="3541"/>
        <end position="3635"/>
    </location>
</feature>
<feature type="region of interest" description="Disordered" evidence="27">
    <location>
        <begin position="4118"/>
        <end position="4137"/>
    </location>
</feature>
<feature type="domain" description="Fibronectin type-III" evidence="30">
    <location>
        <begin position="4518"/>
        <end position="4613"/>
    </location>
</feature>
<dbReference type="GO" id="GO:0005516">
    <property type="term" value="F:calmodulin binding"/>
    <property type="evidence" value="ECO:0007669"/>
    <property type="project" value="UniProtKB-KW"/>
</dbReference>
<dbReference type="EC" id="2.7.11.1" evidence="6"/>
<dbReference type="InterPro" id="IPR003961">
    <property type="entry name" value="FN3_dom"/>
</dbReference>
<dbReference type="FunFam" id="2.60.40.10:FF:000034">
    <property type="entry name" value="Titin isoform A"/>
    <property type="match status" value="1"/>
</dbReference>
<keyword evidence="16 26" id="KW-0067">ATP-binding</keyword>
<feature type="domain" description="Fibronectin type-III" evidence="30">
    <location>
        <begin position="2850"/>
        <end position="2946"/>
    </location>
</feature>
<keyword evidence="11" id="KW-0479">Metal-binding</keyword>
<evidence type="ECO:0000256" key="1">
    <source>
        <dbReference type="ARBA" id="ARBA00001946"/>
    </source>
</evidence>
<evidence type="ECO:0000256" key="15">
    <source>
        <dbReference type="ARBA" id="ARBA00022837"/>
    </source>
</evidence>
<feature type="domain" description="Ig-like" evidence="29">
    <location>
        <begin position="3932"/>
        <end position="4020"/>
    </location>
</feature>
<keyword evidence="31" id="KW-1185">Reference proteome</keyword>
<dbReference type="FunFam" id="2.60.40.10:FF:000127">
    <property type="entry name" value="titin isoform X1"/>
    <property type="match status" value="1"/>
</dbReference>
<feature type="domain" description="Fibronectin type-III" evidence="30">
    <location>
        <begin position="1490"/>
        <end position="1589"/>
    </location>
</feature>
<dbReference type="FunFam" id="2.60.40.10:FF:000062">
    <property type="entry name" value="Myosin-binding protein C, slow type"/>
    <property type="match status" value="1"/>
</dbReference>
<dbReference type="SUPFAM" id="SSF56112">
    <property type="entry name" value="Protein kinase-like (PK-like)"/>
    <property type="match status" value="1"/>
</dbReference>
<feature type="compositionally biased region" description="Basic and acidic residues" evidence="27">
    <location>
        <begin position="713"/>
        <end position="728"/>
    </location>
</feature>
<dbReference type="FunFam" id="2.60.40.10:FF:000051">
    <property type="entry name" value="Uncharacterized protein, isoform J"/>
    <property type="match status" value="3"/>
</dbReference>
<keyword evidence="13 26" id="KW-0547">Nucleotide-binding</keyword>
<dbReference type="InterPro" id="IPR003599">
    <property type="entry name" value="Ig_sub"/>
</dbReference>
<evidence type="ECO:0000256" key="2">
    <source>
        <dbReference type="ARBA" id="ARBA00004123"/>
    </source>
</evidence>
<dbReference type="FunFam" id="2.60.40.10:FF:002083">
    <property type="entry name" value="Protein CBR-UNC-22"/>
    <property type="match status" value="3"/>
</dbReference>
<dbReference type="Pfam" id="PF00041">
    <property type="entry name" value="fn3"/>
    <property type="match status" value="30"/>
</dbReference>
<dbReference type="GO" id="GO:0007525">
    <property type="term" value="P:somatic muscle development"/>
    <property type="evidence" value="ECO:0007669"/>
    <property type="project" value="UniProtKB-ARBA"/>
</dbReference>
<dbReference type="InterPro" id="IPR013098">
    <property type="entry name" value="Ig_I-set"/>
</dbReference>
<keyword evidence="21" id="KW-0539">Nucleus</keyword>
<feature type="compositionally biased region" description="Basic and acidic residues" evidence="27">
    <location>
        <begin position="337"/>
        <end position="348"/>
    </location>
</feature>
<dbReference type="SMART" id="SM00060">
    <property type="entry name" value="FN3"/>
    <property type="match status" value="31"/>
</dbReference>
<dbReference type="SUPFAM" id="SSF48726">
    <property type="entry name" value="Immunoglobulin"/>
    <property type="match status" value="27"/>
</dbReference>
<evidence type="ECO:0000256" key="11">
    <source>
        <dbReference type="ARBA" id="ARBA00022723"/>
    </source>
</evidence>
<dbReference type="GO" id="GO:0045214">
    <property type="term" value="P:sarcomere organization"/>
    <property type="evidence" value="ECO:0007669"/>
    <property type="project" value="UniProtKB-ARBA"/>
</dbReference>
<sequence>MPGAPRFTQKPSIKQTPTGDLLMECVLEADPKPEIVWQHSGTPMSPSSRVEQELKPQGGNLFIAILSIKEPNAGDGGAYRCTAKNTHGESNANINLNFAGGGEEPKSRGPTFVGKPRIIPMDGGARIVMECRVKSSTPPTAKWSKDGIPISGSQFHELFQDLGEQTYLCQLEIHGPSTSDAGQYRCTLKNAEGETNANLALNFEEPDEEPPPAEEKKKRKKTERSPSGRSERSASPRPGSPSKKKKERAGSEREGTPRKERRSKSKEASPGKTTRSRTSTPVMGDELTPDQAKTRRGSSKLAEGENGSSKRVRERSTSALTAEEKKQRTKSPGLEDIPQKSEVEESKYESSNYGRETTTRKDEAVNKDSSLTDLPNNAREKFRRAPVVVEPATSKAVRSGSSVTLEVEWQCHTSTTISWFKDGTEIRSSRDHITSFDGRYSRLTINNVTRNLTGVYKCYARSEYGDGESSAAVHLEDEKNNYEEEQLKSEDESNYAKSRKSPSPAYRKKSPVASRESSLRPDANRAGSRPAADDEISEVDGIPSSGLTIPDSIRRELMGEMDNSEDEVSESISELPSFAGGAPKPARKRVSTTQEPPAEEKAMYQNARDLLKKRTADSSKSTEAAQKKTLRPVEKPKDDPHEFKKPALKKVAKKEQSEGVEGTLERTQLKKVERRADSGVSDHEGGSRRSSMGEDVSEGKSRAGTSTTRAKTPAKDGNDPDNKPKDDDSPGQSRRGSMWESDSSRRDSVRRGSVDLRRESISELLEKAQTPLKAVGGAGTPAKIVDFDESVTVLENETAALTIKIEGDPVPKITWKKGMREVMSGGRFKQHTNGEENKAHLAISKCRNQDDGVYSVTVSNSHGSDTAEIKLLVTTDNQGGADFRAMLKRRDTSSGQQKEPKEKELSEAERRQSLFPGKKVEQWVEPLKDKRVQQLTDKIVEWKCTYSRTNAKIRWYKDRKEIFSGGLKYKIVIEKATCTLIINNPEVDDSGMYTCEANGVKTNANLVVDEPPMKYSFVNPLPNTQEVYRTKNGVLTCKVNSARAPLKWLRNGKPIDENDKRFTIDKDPVGRCTVTIHEIVQEDEGEWTAYISEDVLSKVQVYVEEPRDTFVIPLKSQRVDERGTTFLECDVNDKDADVQWWHDGVKIEPDGKHFKEERTMRKRRLHVIGARIEDHGEYKCKTKDDTTMAQLIVEPLNKFIVPLKDMDVIEKETVDLRCETKDTKTPGTWFVKGKPISSKPGGKFECSSRNGVHTLKISKIEMGEGDTYEFDQAGLRGSCLVTVGEGEKKPVFNWKPKTIEAKAGEPCEVRIPFSIKGQRNLPKIRLLKNGQPVDLDKMRDLVEVVIEGDEAVIKWKNPALADAGKWALELGNSAGTALAPFELYVKDKPKPPKGPLETTNVTAEGCDLKWGEGDKGEENPAKAYIVEMQEGRSGQWAKIGETKGAGFKVKDLKEHGEYKFRVKALNDVGLSDPLTGETILAKNPYTVPGKPRNMDFVDVDNDHITIAWDPPEDDGGAPLEEYIIERREKSEKDWNRVGSIAHDPKEAKQTFTDERVVEGKEYYYRIKAVNKAGPGEPRFIKGGIKDQRLKVGETIKYDVPISGEPTPEVSWLVNGKPLKPGGRVKMTTERGRHVLKIENAERGDSGKFTIVLKNPSGTCEDSAVVTVVGRPAPPEGPLDVSDVCADGATVGWNPPKDDGGDPLTGYIVEAQDLDQKGKFVEVGRVDPGTTNLKVKGLKNKGNYKFRVKAVNNEGESEPLTADDYTTIKDPWDEPGKPGRPMVTDYDADRIDLAWDPPLKDGGAPIEQYIVEVRDPVTKEWKEIMRSPTTNASVKGLKEGSEYQFRVRAVNKGGAGQPSEPSEKQMAKPKFVPAWLKHECLRSITVKAGQSVRWDVKIGGEPPPDVTWTRDGKAVEMNARLSIETKKTDHTILCISAAARGDIGEYRLTVKNSYGEDTEAANLTVLDRPAKPEGPLEVTDVFEDNCNLAWKPPKDDGGEPIEYYEVEKLDTSTGRWVPCAKVKDTKAHIDGLKKGQTYQFRVKAVNKEGASDALNADKETKAKNPYDEPGKPPPPDIVDWDSNKVSLAWEPPSSDGGAPITGYIIEKKSKHGKEWQECAKVGPQCEADVLNLKEGEEYQFRIKAVNKAGPGEASDPSQRVTAKPRNLKPWIDREAMKTITVKVGQDVEFDVPVRGEPPPDKVWTFNEKPISDKIRVNNEDYRTHFVLKGAQRAQAGKYTLTATNASGKDSHTVEVIVLGKPGAPMGPLDVTDVFEDHCTLEWAPPEDDGGCPIDHYEIEKMDMATGRWVPCGRSDGTTTQVANLQPGHEYKFRVKAVNKEGESEPLTADTAIVAKNPYDLPGKVDKPELVDWDKDHVDLAWKPVNDDGGAPIEAYIIEKKDKRGRWEEALVVPGDATAATIDGLKEGEEYQFRIRAKNKAGKGEASDPTDTVVAKCRNLPPHIHREDIEDHVLRVGGAVDFKIHIDGEPAPNVTWTFTGGSVHGAGVQTDDQDYLSRFCIPKATRKQSGKYTITATNENGTDSVTFEVKVKGKPGKPKGPLDVTDVFEDRCNLDWKPPEDDGGEPIQFYEIEKMNTKDGLWVPCGRTADTKFQVDTLNKGDHYKFRVKAVNGEGASEPLENEAEILAKNPYERPDKPGKPEPTDWDFDHVDLKWDPPLNDGGAPIEEYQIEKRTKYGRWEPAISVPGGQTTATVPDLTPNEEYEFRIVAVNKGGPSDPSDPSKPVIAKPRNLAPKIDLGALKDITIRAGQILAFDVPVDGEPTPTLTWSGPGGKELKNGGRIKLENPPNVTKFQMRQTERGDTGKYTLKAQNENGTDSATCNVTVIDKPSPPQGPLEVSNVQANQVTLDWKPPEDDGGVPLENYLIEKFDTATGRWVPALKVPAGQTTANVDGLLEGHEYKFRVSAVNSEGESAPLETFSPIVAKNPYDKPGKPGQPEVTDWDKDHVDLKWTPPKDDGGAPLENYVIEVKDEFSPNWKEIKTVPAGQTEASVNGLKEGEKYTFRIRAKNKAGTGDPSDPTNSVTCKPRHLAPVIDRNSIQELRVRAGQDCGLVIPVSGEPPPQITWTFAGEPVESDDRIRVQAEDYKTKFSIRKSKREDAGTYLITAKNESGVDTAEVKVIVLDHPTKPRGPLNVSNVTKNTCDLDWKPPEDDGGAEISHYVVEKQDQATGRWVPCGESQDTHMKVNDLTPGHEYKFRVKAVNRYGDSDPLEADTSIVAKDPFDTAGKPGIPEITDWDKDRADLKWAPPSDDGGAPVEQYLVEMRDGNGNWVEAAVVPADQTTASVKGLKEGHQYQFRVKAINKAGQSAPSDPSRHLLAKARHVPPKIDRKMFEDLKVRAGQPIKFDVNVEGEPHPVIEWFYNGVPLRSDERVKIDNTADHNTKLTTRDAQRVDAGKYKIVATNDSGKDEHEVDVNVLDVPSDPKGPLRADDITKDSAVISWKEPEDDGGSPITGYIVEKQEDGGRWVPCGETDGTQLKVGKLNEGHEYKFRVRAVNRQGQSGNLESRDSIVAKNPFDEPDPPTDVTPVDWDKDHVDLAWKAPANDGGAPIEKYIVEKKDKYGDWVECAVVPGDQTKATAPNLTPGETYQFRVKAVNKAGPSKPSQATGPVVAKARRQAPKINLDGLTDLRVKAGTPIKIDVSFEGAPAPTATWKIGDKPAAGDDRAEVKSTPSTSSLVIPACRRGDSGQYFITVENEFGKDTAKCNVTVLDVPEAPKGPMKIGDIHKEGCTLQWKPPEDDGGSDILHYVVEKMDTTRGTWQEVGQFPDCEAKVTKLQPGKEYLFRVKAVNLQGESKPLEADEPIIARNRFDVPDAPEKPEVTDWDKDRIDIKWNPPANNGGSPIKGYIVEKKEKGSAMWVEAGRPTGTAFSATNLKPGVEYELRVKAINEAGESRPSDPSDSQITKARYVKPQIMTRDRKIKIKAGHTHTMEIDFIGSPEPTAVWTKDGKEVPAELMVDKKTGKASIFFPSAKREQSGTYKLKLKNDIGEDEGDFEVVVQDRPSPPEGPLEVSDVTKDSCTLAWNPPKDDGGSEITNYVVEKRDIKSGTWTPVSNFVAGTTCTVPKLQDGHEYEFRVVAQNAFGSSDPLTTDRPVLAKDPFGTPGKPSKPQITDTDNDHIDIQWDPPRDNGGSPISHYDVERKDAKSGRWIKVNTQPVMGTAFKDERVQKDHTYEYRVVAVNKAGPGEPSDPSDPATAKPMFEAPRFDLGIDGKEFRVKAGDPLLIQIPFSGSPKPEISWTRDGQPLPNIDTTDSITQLHILTARKSDAGPVKIRAVNKLGEAEANIKITVIDRPSPPENLTYPEISRRSATLKWDPPKDDGGAEIIGYKIEYQQEGSMFWEKVPQTVAATQFTVRGLEHGARYRFRIRAENMAGLSDDLTGIPIVIKDDFDPPGAPSTPDITGYDTNSVSLKWNPPREDGGSPILGYVIERFEKKGGGDWAPIRMPLIRGTETTIRNLFEGETYQFRVRAVNAAGEGPPSNGSEPVTCKPFVVPPGAPDAPHVGKTTKNSAELTWMRPTFDGGAPIDGYIVEKRKVGDSNWSRCNEKPVKDCRLNVEGLKEKEQYEFRVRAVNTAGEGEPSRPSDPVTIQDAPGRPVFDLSGLRDIVVRAGETIEIKIPFSGGNPKPTIDAFNGTQPIYEDSRTTAEVMPDHILITTTNAKRTDGGPYKIVLSNRFGKDEAKLNVTVLDAPGKPTGPITASEISGEEMTLHWRPPKEDGGAPVTNYVVEARTKNGEWKRIGQPIGCQFKARNLIKNQDYEFRVSAENQFGVGEPLVSDDSFRAKDPFDTPGAPGRPEPMETNPDSIVVTWTRPYTDGGSPIQGYYLEKREKGGDWERVQHGLIPETRFKVYGLTAKKEYEFRVCAVNQAGSGDYSENSVPVLADNAPCKPKIDMGLLTRDVTVYAGEIGKVLVPFAATPAPRISWSKNGATIDKKDPRAIIDFNDYLATLTYNKSQLDDTGSYTITLENSMGSDSATIKFKVVDKPAPPEGPLEVTDISPDGCLVSWKEPKSDGGSPITNYILEKMHVGRGNDRWEKVSSFVRNTNLYVTGLHENEKYKFRVRAENQYGVSDPLECREPITARYQFNVPDAPDQPSARDMDRTWIDLNWETPHDGGSKILGYVVQYRDVNVGKWMTVGRDIVKENNVRIAGLRDCGEYEFRVQAKNAAGLSKHSPVAKLTLKSRIAPPGPPTQPAAQSIGRNHVTLTWGAPIDDGGSKVTGYHVEMREYGSSNWYQVSDYAILEPEFTVPNLKEFHDYEFRIVAENKAGRGFPSLPTAPIKIQEMGGSKPEIVVKPEDTTQPYNRRAVFVCEAVGRPEPTARWLRNGRELPESTRYRFEAHDGVYKFTIKEVWDIDAGEYTCEVANVFGTDSATARLIVQAPPVIERDVPNTILPLNEMVRFKIYFSGSAPFNHLLTLNKKEVSGEHPTIRTVEFDDHFLITITSLQPTETGRYEYTVSNDSGEATTGFWLNVTGLPTAPQGPLSFEHVGKDYVTLSWRPPVDDGGSRIKGYLIEKRDILREEWTTVASQVRELSYMAQALFENHEYEFRVSAFNENGVGAPLVSDNSVITKLPFDPPGPPTNAEIAQIGSDFLTLSWLRPISDGGGRIRGYVIEKKEAGTETWVRCNQTPSAPNQFNVPNLIDGRDYEFRIFAVNEAGFSEALEVPKLKFLAAGGGSPPEIIRQASDVYGETGRSVTFECEIKGDPRPEIKWLRGMKELVSTSKYTLLNKGTIQTLIVNDVQADDADEYSCRAVNAKGTRTTRAQLKVKTKPRVFVPPKYHGGYEAQKGETIEIQLPYKAFPAGEGRWTKDGEKIENGGKYSITSDEKTVTLRISGASREDYGTYRATVENGVGSDSASVTVTVADRPDPPRAPQIENVLDEAVILSWKPPQLDGGSLVTGYTVEKRDTTGGQWTPCAKSRFTYITIEGLKAQHQYEFRVTAENKHGISNPCEPTNAVTIPGDGRRRRRNYDVDESGKIIRGRGTPASNYDVYVFDVWKQYYPEAVDIKTSSIYDKYDICEEIGSGAFGVVHRCVERSTGNTFAAKFVNTPHQTDKETVKKEIQVMNALRNPSLIHLHDAYEDDHEMVMVYEFMSGGELFEKVADEQNKMSEKEAANYMRQVCEALRVMHENNHVHLDLKPENIMFTSKKSDKLKLIDFGLATPLDPRNHVKVTTGTAEFAAPEVANGEAVGYYTDMWSVGVLSYILLSGLSPFGGETDEETLKNVRSCDWSIDDPAFSGISENAKDFVKKLLLKDPRERLSIFDALDHPWLSSGETANYDDTIPSSRYRNIRDSVKRKYDAWPEPLPPMGRMANYSSLRKLRPTEHSIRDAYFDRQEATPRFIIRPFSTTCAEGQSASFFCRVLAASPPIVSWHHGAKELRQSVKYMKKYEGSDYTLLINRVKMDDKGEYTVRAQNSYGAREELVHLTVLKQSVEFESKPLEPMRKVDLPKVEEFKEKRAAPKFSFHLRHRLIQKNHQCKLICNLSGNPVPKVEWFKDGRPVDADRVQLTYRSGVASLEIFNARMEDAGAYSCAATNELGEDQTECLVTVQGRGGSVREPIPDLSAYTRPRRDRDSSTLRVGGDVERSYSSADIARRARDVSPLASRDDIRLGLMR</sequence>
<evidence type="ECO:0000256" key="21">
    <source>
        <dbReference type="ARBA" id="ARBA00023242"/>
    </source>
</evidence>
<dbReference type="Pfam" id="PF07679">
    <property type="entry name" value="I-set"/>
    <property type="match status" value="24"/>
</dbReference>
<feature type="binding site" evidence="26">
    <location>
        <position position="6068"/>
    </location>
    <ligand>
        <name>ATP</name>
        <dbReference type="ChEBI" id="CHEBI:30616"/>
    </ligand>
</feature>
<dbReference type="PANTHER" id="PTHR14340:SF9">
    <property type="entry name" value="FIBRONECTIN TYPE-III DOMAIN-CONTAINING PROTEIN"/>
    <property type="match status" value="1"/>
</dbReference>
<dbReference type="CDD" id="cd05748">
    <property type="entry name" value="Ig_Titin_like"/>
    <property type="match status" value="1"/>
</dbReference>
<feature type="domain" description="Fibronectin type-III" evidence="30">
    <location>
        <begin position="4715"/>
        <end position="4807"/>
    </location>
</feature>
<keyword evidence="17" id="KW-0460">Magnesium</keyword>
<evidence type="ECO:0000256" key="13">
    <source>
        <dbReference type="ARBA" id="ARBA00022741"/>
    </source>
</evidence>
<dbReference type="FunFam" id="2.60.40.10:FF:000003">
    <property type="entry name" value="Titin isoform E"/>
    <property type="match status" value="3"/>
</dbReference>
<feature type="domain" description="Fibronectin type-III" evidence="30">
    <location>
        <begin position="3247"/>
        <end position="3340"/>
    </location>
</feature>
<feature type="compositionally biased region" description="Basic and acidic residues" evidence="27">
    <location>
        <begin position="248"/>
        <end position="258"/>
    </location>
</feature>
<dbReference type="InterPro" id="IPR000719">
    <property type="entry name" value="Prot_kinase_dom"/>
</dbReference>
<organism evidence="31 32">
    <name type="scientific">Mesorhabditis belari</name>
    <dbReference type="NCBI Taxonomy" id="2138241"/>
    <lineage>
        <taxon>Eukaryota</taxon>
        <taxon>Metazoa</taxon>
        <taxon>Ecdysozoa</taxon>
        <taxon>Nematoda</taxon>
        <taxon>Chromadorea</taxon>
        <taxon>Rhabditida</taxon>
        <taxon>Rhabditina</taxon>
        <taxon>Rhabditomorpha</taxon>
        <taxon>Rhabditoidea</taxon>
        <taxon>Rhabditidae</taxon>
        <taxon>Mesorhabditinae</taxon>
        <taxon>Mesorhabditis</taxon>
    </lineage>
</organism>
<evidence type="ECO:0000256" key="27">
    <source>
        <dbReference type="SAM" id="MobiDB-lite"/>
    </source>
</evidence>
<feature type="domain" description="Fibronectin type-III" evidence="30">
    <location>
        <begin position="3148"/>
        <end position="3241"/>
    </location>
</feature>
<feature type="region of interest" description="Disordered" evidence="27">
    <location>
        <begin position="2050"/>
        <end position="2074"/>
    </location>
</feature>
<feature type="domain" description="Fibronectin type-III" evidence="30">
    <location>
        <begin position="1673"/>
        <end position="1770"/>
    </location>
</feature>
<dbReference type="Proteomes" id="UP000887575">
    <property type="component" value="Unassembled WGS sequence"/>
</dbReference>
<keyword evidence="19" id="KW-0175">Coiled coil</keyword>
<dbReference type="GO" id="GO:0046872">
    <property type="term" value="F:metal ion binding"/>
    <property type="evidence" value="ECO:0007669"/>
    <property type="project" value="UniProtKB-KW"/>
</dbReference>
<dbReference type="PROSITE" id="PS50835">
    <property type="entry name" value="IG_LIKE"/>
    <property type="match status" value="21"/>
</dbReference>
<feature type="domain" description="Fibronectin type-III" evidence="30">
    <location>
        <begin position="2362"/>
        <end position="2456"/>
    </location>
</feature>
<feature type="domain" description="Fibronectin type-III" evidence="30">
    <location>
        <begin position="5500"/>
        <end position="5595"/>
    </location>
</feature>
<dbReference type="Gene3D" id="1.10.510.10">
    <property type="entry name" value="Transferase(Phosphotransferase) domain 1"/>
    <property type="match status" value="1"/>
</dbReference>
<feature type="domain" description="Fibronectin type-III" evidence="30">
    <location>
        <begin position="5892"/>
        <end position="5985"/>
    </location>
</feature>
<keyword evidence="9" id="KW-0597">Phosphoprotein</keyword>
<feature type="region of interest" description="Disordered" evidence="27">
    <location>
        <begin position="477"/>
        <end position="756"/>
    </location>
</feature>
<feature type="domain" description="Ig-like" evidence="29">
    <location>
        <begin position="900"/>
        <end position="1007"/>
    </location>
</feature>
<feature type="domain" description="Fibronectin type-III" evidence="30">
    <location>
        <begin position="4317"/>
        <end position="4410"/>
    </location>
</feature>
<keyword evidence="8" id="KW-0723">Serine/threonine-protein kinase</keyword>
<feature type="domain" description="Fibronectin type-III" evidence="30">
    <location>
        <begin position="5601"/>
        <end position="5695"/>
    </location>
</feature>
<feature type="domain" description="Ig-like" evidence="29">
    <location>
        <begin position="4911"/>
        <end position="5000"/>
    </location>
</feature>
<keyword evidence="14" id="KW-0418">Kinase</keyword>
<dbReference type="FunFam" id="2.60.40.10:FF:000345">
    <property type="entry name" value="Muscle M-line assembly protein unc-89"/>
    <property type="match status" value="1"/>
</dbReference>
<evidence type="ECO:0000259" key="30">
    <source>
        <dbReference type="PROSITE" id="PS50853"/>
    </source>
</evidence>
<evidence type="ECO:0000256" key="10">
    <source>
        <dbReference type="ARBA" id="ARBA00022679"/>
    </source>
</evidence>
<evidence type="ECO:0000256" key="14">
    <source>
        <dbReference type="ARBA" id="ARBA00022777"/>
    </source>
</evidence>
<dbReference type="GO" id="GO:0005524">
    <property type="term" value="F:ATP binding"/>
    <property type="evidence" value="ECO:0007669"/>
    <property type="project" value="UniProtKB-UniRule"/>
</dbReference>
<evidence type="ECO:0000256" key="8">
    <source>
        <dbReference type="ARBA" id="ARBA00022527"/>
    </source>
</evidence>
<feature type="domain" description="Ig-like" evidence="29">
    <location>
        <begin position="781"/>
        <end position="874"/>
    </location>
</feature>
<dbReference type="GO" id="GO:0050793">
    <property type="term" value="P:regulation of developmental process"/>
    <property type="evidence" value="ECO:0007669"/>
    <property type="project" value="UniProtKB-ARBA"/>
</dbReference>
<feature type="compositionally biased region" description="Basic and acidic residues" evidence="27">
    <location>
        <begin position="477"/>
        <end position="491"/>
    </location>
</feature>
<feature type="compositionally biased region" description="Basic and acidic residues" evidence="27">
    <location>
        <begin position="742"/>
        <end position="756"/>
    </location>
</feature>
<dbReference type="Pfam" id="PF00069">
    <property type="entry name" value="Pkinase"/>
    <property type="match status" value="1"/>
</dbReference>
<feature type="region of interest" description="Disordered" evidence="27">
    <location>
        <begin position="200"/>
        <end position="374"/>
    </location>
</feature>
<name>A0AAF3FHT5_9BILA</name>
<evidence type="ECO:0000256" key="24">
    <source>
        <dbReference type="ARBA" id="ARBA00047899"/>
    </source>
</evidence>
<feature type="domain" description="Fibronectin type-III" evidence="30">
    <location>
        <begin position="2262"/>
        <end position="2356"/>
    </location>
</feature>
<keyword evidence="7" id="KW-0963">Cytoplasm</keyword>
<dbReference type="GO" id="GO:0031674">
    <property type="term" value="C:I band"/>
    <property type="evidence" value="ECO:0007669"/>
    <property type="project" value="UniProtKB-SubCell"/>
</dbReference>
<keyword evidence="12" id="KW-0677">Repeat</keyword>
<dbReference type="GO" id="GO:0003779">
    <property type="term" value="F:actin binding"/>
    <property type="evidence" value="ECO:0007669"/>
    <property type="project" value="UniProtKB-ARBA"/>
</dbReference>
<dbReference type="CDD" id="cd00096">
    <property type="entry name" value="Ig"/>
    <property type="match status" value="5"/>
</dbReference>
<reference evidence="32" key="1">
    <citation type="submission" date="2024-02" db="UniProtKB">
        <authorList>
            <consortium name="WormBaseParasite"/>
        </authorList>
    </citation>
    <scope>IDENTIFICATION</scope>
</reference>
<dbReference type="PANTHER" id="PTHR14340">
    <property type="entry name" value="MICROFIBRIL-ASSOCIATED GLYCOPROTEIN 3"/>
    <property type="match status" value="1"/>
</dbReference>
<evidence type="ECO:0000256" key="26">
    <source>
        <dbReference type="PROSITE-ProRule" id="PRU10141"/>
    </source>
</evidence>
<feature type="domain" description="Ig-like" evidence="29">
    <location>
        <begin position="1011"/>
        <end position="1100"/>
    </location>
</feature>
<feature type="domain" description="Ig-like" evidence="29">
    <location>
        <begin position="2753"/>
        <end position="2843"/>
    </location>
</feature>
<dbReference type="FunFam" id="2.60.40.10:FF:000031">
    <property type="entry name" value="Myosin-binding protein C, slow type"/>
    <property type="match status" value="8"/>
</dbReference>
<keyword evidence="10" id="KW-0808">Transferase</keyword>
<feature type="domain" description="Ig-like" evidence="29">
    <location>
        <begin position="5"/>
        <end position="97"/>
    </location>
</feature>
<evidence type="ECO:0000256" key="12">
    <source>
        <dbReference type="ARBA" id="ARBA00022737"/>
    </source>
</evidence>
<feature type="domain" description="Ig-like" evidence="29">
    <location>
        <begin position="6485"/>
        <end position="6572"/>
    </location>
</feature>
<dbReference type="PROSITE" id="PS00107">
    <property type="entry name" value="PROTEIN_KINASE_ATP"/>
    <property type="match status" value="1"/>
</dbReference>
<dbReference type="PROSITE" id="PS50011">
    <property type="entry name" value="PROTEIN_KINASE_DOM"/>
    <property type="match status" value="1"/>
</dbReference>
<feature type="domain" description="Ig-like" evidence="29">
    <location>
        <begin position="4225"/>
        <end position="4310"/>
    </location>
</feature>
<dbReference type="PRINTS" id="PR00014">
    <property type="entry name" value="FNTYPEIII"/>
</dbReference>
<feature type="compositionally biased region" description="Basic and acidic residues" evidence="27">
    <location>
        <begin position="653"/>
        <end position="687"/>
    </location>
</feature>
<feature type="domain" description="Ig-like" evidence="29">
    <location>
        <begin position="5701"/>
        <end position="5789"/>
    </location>
</feature>
<dbReference type="GO" id="GO:0005634">
    <property type="term" value="C:nucleus"/>
    <property type="evidence" value="ECO:0007669"/>
    <property type="project" value="UniProtKB-SubCell"/>
</dbReference>
<dbReference type="CDD" id="cd00063">
    <property type="entry name" value="FN3"/>
    <property type="match status" value="31"/>
</dbReference>
<accession>A0AAF3FHT5</accession>
<feature type="domain" description="Ig-like" evidence="29">
    <location>
        <begin position="5311"/>
        <end position="5401"/>
    </location>
</feature>
<feature type="region of interest" description="Disordered" evidence="27">
    <location>
        <begin position="6580"/>
        <end position="6606"/>
    </location>
</feature>
<comment type="similarity">
    <text evidence="23">Belongs to the immunoglobulin superfamily. MyBP family.</text>
</comment>
<feature type="domain" description="Fibronectin type-III" evidence="30">
    <location>
        <begin position="5009"/>
        <end position="5106"/>
    </location>
</feature>
<feature type="domain" description="Ig-like" evidence="29">
    <location>
        <begin position="110"/>
        <end position="202"/>
    </location>
</feature>
<dbReference type="PROSITE" id="PS50853">
    <property type="entry name" value="FN3"/>
    <property type="match status" value="31"/>
</dbReference>
<dbReference type="InterPro" id="IPR007110">
    <property type="entry name" value="Ig-like_dom"/>
</dbReference>
<feature type="domain" description="Ig-like" evidence="29">
    <location>
        <begin position="1868"/>
        <end position="1963"/>
    </location>
</feature>
<evidence type="ECO:0000256" key="17">
    <source>
        <dbReference type="ARBA" id="ARBA00022842"/>
    </source>
</evidence>
<evidence type="ECO:0000256" key="9">
    <source>
        <dbReference type="ARBA" id="ARBA00022553"/>
    </source>
</evidence>
<feature type="domain" description="Ig-like" evidence="29">
    <location>
        <begin position="5794"/>
        <end position="5885"/>
    </location>
</feature>
<dbReference type="GO" id="GO:0048738">
    <property type="term" value="P:cardiac muscle tissue development"/>
    <property type="evidence" value="ECO:0007669"/>
    <property type="project" value="TreeGrafter"/>
</dbReference>
<feature type="compositionally biased region" description="Basic and acidic residues" evidence="27">
    <location>
        <begin position="223"/>
        <end position="234"/>
    </location>
</feature>
<feature type="domain" description="Fibronectin type-III" evidence="30">
    <location>
        <begin position="5112"/>
        <end position="5205"/>
    </location>
</feature>
<dbReference type="InterPro" id="IPR017441">
    <property type="entry name" value="Protein_kinase_ATP_BS"/>
</dbReference>
<dbReference type="FunFam" id="2.60.40.10:FF:000460">
    <property type="entry name" value="Bent, isoform J"/>
    <property type="match status" value="1"/>
</dbReference>
<feature type="compositionally biased region" description="Polar residues" evidence="27">
    <location>
        <begin position="271"/>
        <end position="281"/>
    </location>
</feature>
<dbReference type="GO" id="GO:0008307">
    <property type="term" value="F:structural constituent of muscle"/>
    <property type="evidence" value="ECO:0007669"/>
    <property type="project" value="TreeGrafter"/>
</dbReference>
<feature type="compositionally biased region" description="Basic and acidic residues" evidence="27">
    <location>
        <begin position="631"/>
        <end position="645"/>
    </location>
</feature>
<keyword evidence="18" id="KW-0112">Calmodulin-binding</keyword>
<dbReference type="InterPro" id="IPR036179">
    <property type="entry name" value="Ig-like_dom_sf"/>
</dbReference>
<dbReference type="Gene3D" id="2.60.40.10">
    <property type="entry name" value="Immunoglobulins"/>
    <property type="match status" value="58"/>
</dbReference>
<evidence type="ECO:0000313" key="32">
    <source>
        <dbReference type="WBParaSite" id="MBELARI_LOCUS6666"/>
    </source>
</evidence>
<feature type="domain" description="Fibronectin type-III" evidence="30">
    <location>
        <begin position="2655"/>
        <end position="2749"/>
    </location>
</feature>
<comment type="subcellular location">
    <subcellularLocation>
        <location evidence="3">Cytoplasm</location>
        <location evidence="3">Myofibril</location>
        <location evidence="3">Sarcomere</location>
        <location evidence="3">A band</location>
    </subcellularLocation>
    <subcellularLocation>
        <location evidence="4">Cytoplasm</location>
        <location evidence="4">Myofibril</location>
        <location evidence="4">Sarcomere</location>
        <location evidence="4">I band</location>
    </subcellularLocation>
    <subcellularLocation>
        <location evidence="2">Nucleus</location>
    </subcellularLocation>
</comment>
<comment type="cofactor">
    <cofactor evidence="1">
        <name>Mg(2+)</name>
        <dbReference type="ChEBI" id="CHEBI:18420"/>
    </cofactor>
</comment>
<feature type="domain" description="Fibronectin type-III" evidence="30">
    <location>
        <begin position="2952"/>
        <end position="3047"/>
    </location>
</feature>
<dbReference type="SMART" id="SM00409">
    <property type="entry name" value="IG"/>
    <property type="match status" value="26"/>
</dbReference>
<feature type="domain" description="Fibronectin type-III" evidence="30">
    <location>
        <begin position="1776"/>
        <end position="1869"/>
    </location>
</feature>
<comment type="catalytic activity">
    <reaction evidence="25">
        <text>L-seryl-[protein] + ATP = O-phospho-L-seryl-[protein] + ADP + H(+)</text>
        <dbReference type="Rhea" id="RHEA:17989"/>
        <dbReference type="Rhea" id="RHEA-COMP:9863"/>
        <dbReference type="Rhea" id="RHEA-COMP:11604"/>
        <dbReference type="ChEBI" id="CHEBI:15378"/>
        <dbReference type="ChEBI" id="CHEBI:29999"/>
        <dbReference type="ChEBI" id="CHEBI:30616"/>
        <dbReference type="ChEBI" id="CHEBI:83421"/>
        <dbReference type="ChEBI" id="CHEBI:456216"/>
        <dbReference type="EC" id="2.7.11.1"/>
    </reaction>
</comment>
<feature type="domain" description="Fibronectin type-III" evidence="30">
    <location>
        <begin position="4126"/>
        <end position="4221"/>
    </location>
</feature>
<keyword evidence="22" id="KW-0393">Immunoglobulin domain</keyword>
<feature type="domain" description="Ig-like" evidence="29">
    <location>
        <begin position="6363"/>
        <end position="6451"/>
    </location>
</feature>
<feature type="domain" description="Fibronectin type-III" evidence="30">
    <location>
        <begin position="1971"/>
        <end position="2064"/>
    </location>
</feature>
<feature type="domain" description="Fibronectin type-III" evidence="30">
    <location>
        <begin position="1392"/>
        <end position="1484"/>
    </location>
</feature>
<feature type="domain" description="Fibronectin type-III" evidence="30">
    <location>
        <begin position="4025"/>
        <end position="4120"/>
    </location>
</feature>
<keyword evidence="20" id="KW-1015">Disulfide bond</keyword>
<feature type="domain" description="Fibronectin type-III" evidence="30">
    <location>
        <begin position="5211"/>
        <end position="5306"/>
    </location>
</feature>
<feature type="region of interest" description="Disordered" evidence="27">
    <location>
        <begin position="4797"/>
        <end position="4824"/>
    </location>
</feature>
<evidence type="ECO:0000259" key="29">
    <source>
        <dbReference type="PROSITE" id="PS50835"/>
    </source>
</evidence>
<feature type="domain" description="Fibronectin type-III" evidence="30">
    <location>
        <begin position="3443"/>
        <end position="3535"/>
    </location>
</feature>
<dbReference type="FunFam" id="1.10.510.10:FF:000321">
    <property type="entry name" value="Bent, isoform C"/>
    <property type="match status" value="1"/>
</dbReference>
<feature type="domain" description="Fibronectin type-III" evidence="30">
    <location>
        <begin position="3735"/>
        <end position="3829"/>
    </location>
</feature>
<feature type="domain" description="Ig-like" evidence="29">
    <location>
        <begin position="1577"/>
        <end position="1666"/>
    </location>
</feature>
<feature type="region of interest" description="Disordered" evidence="27">
    <location>
        <begin position="1756"/>
        <end position="1780"/>
    </location>
</feature>
<feature type="domain" description="Ig-like" evidence="29">
    <location>
        <begin position="3639"/>
        <end position="3728"/>
    </location>
</feature>
<dbReference type="SMART" id="SM00408">
    <property type="entry name" value="IGc2"/>
    <property type="match status" value="21"/>
</dbReference>
<dbReference type="InterPro" id="IPR013783">
    <property type="entry name" value="Ig-like_fold"/>
</dbReference>
<feature type="compositionally biased region" description="Basic and acidic residues" evidence="27">
    <location>
        <begin position="6593"/>
        <end position="6606"/>
    </location>
</feature>
<dbReference type="GO" id="GO:0004674">
    <property type="term" value="F:protein serine/threonine kinase activity"/>
    <property type="evidence" value="ECO:0007669"/>
    <property type="project" value="UniProtKB-KW"/>
</dbReference>
<evidence type="ECO:0000256" key="25">
    <source>
        <dbReference type="ARBA" id="ARBA00048679"/>
    </source>
</evidence>
<feature type="compositionally biased region" description="Basic and acidic residues" evidence="27">
    <location>
        <begin position="357"/>
        <end position="366"/>
    </location>
</feature>
<dbReference type="FunFam" id="2.60.40.10:FF:000056">
    <property type="entry name" value="twitchin isoform X4"/>
    <property type="match status" value="13"/>
</dbReference>
<evidence type="ECO:0000256" key="3">
    <source>
        <dbReference type="ARBA" id="ARBA00004161"/>
    </source>
</evidence>
<dbReference type="WBParaSite" id="MBELARI_LOCUS6666">
    <property type="protein sequence ID" value="MBELARI_LOCUS6666"/>
    <property type="gene ID" value="MBELARI_LOCUS6666"/>
</dbReference>